<dbReference type="Proteomes" id="UP000237423">
    <property type="component" value="Unassembled WGS sequence"/>
</dbReference>
<evidence type="ECO:0000313" key="3">
    <source>
        <dbReference type="EMBL" id="POZ52682.1"/>
    </source>
</evidence>
<evidence type="ECO:0000313" key="5">
    <source>
        <dbReference type="Proteomes" id="UP000237423"/>
    </source>
</evidence>
<gene>
    <name evidence="3" type="ORF">AADEFJLK_01288</name>
    <name evidence="2" type="ORF">CEK71_00290</name>
</gene>
<dbReference type="AlphaFoldDB" id="A0A1Z4BTK8"/>
<dbReference type="Proteomes" id="UP000197019">
    <property type="component" value="Chromosome"/>
</dbReference>
<name>A0A1Z4BTK8_9GAMM</name>
<dbReference type="InterPro" id="IPR032314">
    <property type="entry name" value="DUF4845"/>
</dbReference>
<dbReference type="KEGG" id="mpsy:CEK71_00290"/>
<dbReference type="EMBL" id="CP022129">
    <property type="protein sequence ID" value="ASF44625.1"/>
    <property type="molecule type" value="Genomic_DNA"/>
</dbReference>
<keyword evidence="1" id="KW-1133">Transmembrane helix</keyword>
<organism evidence="2 4">
    <name type="scientific">Methylovulum psychrotolerans</name>
    <dbReference type="NCBI Taxonomy" id="1704499"/>
    <lineage>
        <taxon>Bacteria</taxon>
        <taxon>Pseudomonadati</taxon>
        <taxon>Pseudomonadota</taxon>
        <taxon>Gammaproteobacteria</taxon>
        <taxon>Methylococcales</taxon>
        <taxon>Methylococcaceae</taxon>
        <taxon>Methylovulum</taxon>
    </lineage>
</organism>
<sequence>MKTLGKSQRGITLISLIMILGFIGFVALLILKIGPIYMDHTKVSGALDKLKEVPGIENQSDFQIRDGLRKQFGVNYVYDVKPEDVQITKSGGYLKVTIEYEVVKPIMGNLSVLVEFNDSFEVGG</sequence>
<evidence type="ECO:0000313" key="4">
    <source>
        <dbReference type="Proteomes" id="UP000197019"/>
    </source>
</evidence>
<dbReference type="Pfam" id="PF16137">
    <property type="entry name" value="DUF4845"/>
    <property type="match status" value="1"/>
</dbReference>
<reference evidence="3 5" key="2">
    <citation type="submission" date="2017-11" db="EMBL/GenBank/DDBJ databases">
        <title>Draft Genome Sequence of Methylobacter psychrotolerans Sph1T, an Obligate Methanotroph from Low-Temperature Environments.</title>
        <authorList>
            <person name="Oshkin I.Y."/>
            <person name="Miroshnikov K."/>
            <person name="Belova S.E."/>
            <person name="Korzhenkov A."/>
            <person name="Toshchakov S.V."/>
            <person name="Dedysh S.N."/>
        </authorList>
    </citation>
    <scope>NUCLEOTIDE SEQUENCE [LARGE SCALE GENOMIC DNA]</scope>
    <source>
        <strain evidence="3 5">Sph1</strain>
    </source>
</reference>
<protein>
    <submittedName>
        <fullName evidence="2">DUF4845 domain-containing protein</fullName>
    </submittedName>
</protein>
<keyword evidence="1" id="KW-0812">Transmembrane</keyword>
<reference evidence="2 4" key="1">
    <citation type="submission" date="2017-06" db="EMBL/GenBank/DDBJ databases">
        <title>Genome Sequencing of the methanotroph Methylovulum psychrotolerants str. HV10-M2 isolated from a high-altitude environment.</title>
        <authorList>
            <person name="Mateos-Rivera A."/>
        </authorList>
    </citation>
    <scope>NUCLEOTIDE SEQUENCE [LARGE SCALE GENOMIC DNA]</scope>
    <source>
        <strain evidence="2 4">HV10_M2</strain>
    </source>
</reference>
<dbReference type="RefSeq" id="WP_088617508.1">
    <property type="nucleotide sequence ID" value="NZ_CP022129.1"/>
</dbReference>
<keyword evidence="4" id="KW-1185">Reference proteome</keyword>
<dbReference type="OrthoDB" id="5569427at2"/>
<dbReference type="EMBL" id="PGFZ01000002">
    <property type="protein sequence ID" value="POZ52682.1"/>
    <property type="molecule type" value="Genomic_DNA"/>
</dbReference>
<accession>A0A1Z4BTK8</accession>
<keyword evidence="1" id="KW-0472">Membrane</keyword>
<proteinExistence type="predicted"/>
<feature type="transmembrane region" description="Helical" evidence="1">
    <location>
        <begin position="12"/>
        <end position="31"/>
    </location>
</feature>
<evidence type="ECO:0000256" key="1">
    <source>
        <dbReference type="SAM" id="Phobius"/>
    </source>
</evidence>
<evidence type="ECO:0000313" key="2">
    <source>
        <dbReference type="EMBL" id="ASF44625.1"/>
    </source>
</evidence>